<dbReference type="EMBL" id="CZBV01000006">
    <property type="protein sequence ID" value="CUQ88395.1"/>
    <property type="molecule type" value="Genomic_DNA"/>
</dbReference>
<accession>A0A174ZM24</accession>
<sequence length="132" mass="15638">MKNKYTLMGDTICNKREKLPIFTSEDIAEADLFLYQVCNAYNLAESGNGLHRINWFPTCYIYVKNAPIEWEKMRSRQYYKKMMILFGVESLEELKKVVMKCQYNNEMKYQYSWDAAPAILNYIEIDEIGSLN</sequence>
<reference evidence="1 2" key="1">
    <citation type="submission" date="2015-09" db="EMBL/GenBank/DDBJ databases">
        <authorList>
            <consortium name="Pathogen Informatics"/>
        </authorList>
    </citation>
    <scope>NUCLEOTIDE SEQUENCE [LARGE SCALE GENOMIC DNA]</scope>
    <source>
        <strain evidence="1 2">2789STDY5834878</strain>
    </source>
</reference>
<name>A0A174ZM24_9FIRM</name>
<gene>
    <name evidence="1" type="ORF">ERS852492_02250</name>
</gene>
<proteinExistence type="predicted"/>
<organism evidence="1 2">
    <name type="scientific">Lachnospira eligens</name>
    <dbReference type="NCBI Taxonomy" id="39485"/>
    <lineage>
        <taxon>Bacteria</taxon>
        <taxon>Bacillati</taxon>
        <taxon>Bacillota</taxon>
        <taxon>Clostridia</taxon>
        <taxon>Lachnospirales</taxon>
        <taxon>Lachnospiraceae</taxon>
        <taxon>Lachnospira</taxon>
    </lineage>
</organism>
<evidence type="ECO:0000313" key="1">
    <source>
        <dbReference type="EMBL" id="CUQ88395.1"/>
    </source>
</evidence>
<dbReference type="Proteomes" id="UP000095780">
    <property type="component" value="Unassembled WGS sequence"/>
</dbReference>
<evidence type="ECO:0000313" key="2">
    <source>
        <dbReference type="Proteomes" id="UP000095780"/>
    </source>
</evidence>
<protein>
    <submittedName>
        <fullName evidence="1">Uncharacterized protein</fullName>
    </submittedName>
</protein>
<dbReference type="RefSeq" id="WP_055287791.1">
    <property type="nucleotide sequence ID" value="NZ_CABIXW010000006.1"/>
</dbReference>
<dbReference type="AlphaFoldDB" id="A0A174ZM24"/>